<gene>
    <name evidence="1" type="ORF">GJD93_02550</name>
</gene>
<dbReference type="Proteomes" id="UP000405075">
    <property type="component" value="Chromosome"/>
</dbReference>
<dbReference type="EMBL" id="CP046045">
    <property type="protein sequence ID" value="QGM26641.1"/>
    <property type="molecule type" value="Genomic_DNA"/>
</dbReference>
<protein>
    <submittedName>
        <fullName evidence="1">Uncharacterized protein</fullName>
    </submittedName>
</protein>
<sequence>MRFAYIDKSQRCTWLIEVKDYRHPQTEKIKPSELADAVALKVRDTLAGLVAAKYNAIDVNEKQFSQHALEMSEIRVVLHLEQVLAKRYIEPADILTKLKQKLKAIDAHLKVVNKDNLKSDMRWVVS</sequence>
<organism evidence="1 2">
    <name type="scientific">Acinetobacter towneri</name>
    <dbReference type="NCBI Taxonomy" id="202956"/>
    <lineage>
        <taxon>Bacteria</taxon>
        <taxon>Pseudomonadati</taxon>
        <taxon>Pseudomonadota</taxon>
        <taxon>Gammaproteobacteria</taxon>
        <taxon>Moraxellales</taxon>
        <taxon>Moraxellaceae</taxon>
        <taxon>Acinetobacter</taxon>
    </lineage>
</organism>
<evidence type="ECO:0000313" key="2">
    <source>
        <dbReference type="Proteomes" id="UP000405075"/>
    </source>
</evidence>
<reference evidence="2" key="1">
    <citation type="submission" date="2019-11" db="EMBL/GenBank/DDBJ databases">
        <title>Escherichia coli 1916D6.</title>
        <authorList>
            <person name="Yao H."/>
            <person name="Du X."/>
            <person name="Yu R."/>
            <person name="Li A."/>
        </authorList>
    </citation>
    <scope>NUCLEOTIDE SEQUENCE [LARGE SCALE GENOMIC DNA]</scope>
    <source>
        <strain evidence="2">19110F47</strain>
    </source>
</reference>
<proteinExistence type="predicted"/>
<dbReference type="AlphaFoldDB" id="A0AAP9KI43"/>
<evidence type="ECO:0000313" key="1">
    <source>
        <dbReference type="EMBL" id="QGM26641.1"/>
    </source>
</evidence>
<dbReference type="RefSeq" id="WP_154320256.1">
    <property type="nucleotide sequence ID" value="NZ_CP046045.1"/>
</dbReference>
<name>A0AAP9KI43_9GAMM</name>
<accession>A0AAP9KI43</accession>